<feature type="domain" description="Serine aminopeptidase S33" evidence="5">
    <location>
        <begin position="26"/>
        <end position="259"/>
    </location>
</feature>
<dbReference type="eggNOG" id="COG2267">
    <property type="taxonomic scope" value="Bacteria"/>
</dbReference>
<evidence type="ECO:0000259" key="5">
    <source>
        <dbReference type="Pfam" id="PF12146"/>
    </source>
</evidence>
<evidence type="ECO:0000256" key="3">
    <source>
        <dbReference type="ARBA" id="ARBA00013254"/>
    </source>
</evidence>
<dbReference type="EC" id="3.1.1.23" evidence="3"/>
<dbReference type="KEGG" id="cpas:Clopa_4128"/>
<accession>R4K8H4</accession>
<dbReference type="PATRIC" id="fig|86416.3.peg.4130"/>
<dbReference type="InterPro" id="IPR022742">
    <property type="entry name" value="Hydrolase_4"/>
</dbReference>
<dbReference type="STRING" id="86416.Clopa_4128"/>
<dbReference type="InterPro" id="IPR029058">
    <property type="entry name" value="AB_hydrolase_fold"/>
</dbReference>
<name>R4K8H4_CLOPA</name>
<comment type="similarity">
    <text evidence="2">Belongs to the AB hydrolase superfamily.</text>
</comment>
<dbReference type="Proteomes" id="UP000013523">
    <property type="component" value="Chromosome"/>
</dbReference>
<evidence type="ECO:0000256" key="4">
    <source>
        <dbReference type="ARBA" id="ARBA00071261"/>
    </source>
</evidence>
<keyword evidence="7" id="KW-1185">Reference proteome</keyword>
<sequence length="289" mass="32463">MKIKEFSHNAIDGTSLFFREWIPDGNVKGVVCIIHGLGDHSNWYQGLVNYFNTNNFAVAAFDLRGHGKSEGKRGHTPSYEAFMSDIDILLTSTKNHFKDLPILFYGHSFGGNLTLNYILRRRPKVAGVIISSPWLSLYSNPPKSKLYFAFLLNKICPSFLVDNIVNEAALSHNPEIMQAYSKDPLTHSCISARLFTAAYKAGIWAIDNASKFNVPLLLIHGDSDKITSSEASKLFAQRVPDNLCTLKIYEGLYHSLHNELCNKKIFSNIGEWINTKTIFSNKGLLSQEL</sequence>
<dbReference type="EMBL" id="CP003261">
    <property type="protein sequence ID" value="AGK98863.1"/>
    <property type="molecule type" value="Genomic_DNA"/>
</dbReference>
<evidence type="ECO:0000256" key="2">
    <source>
        <dbReference type="ARBA" id="ARBA00008645"/>
    </source>
</evidence>
<dbReference type="PANTHER" id="PTHR11614">
    <property type="entry name" value="PHOSPHOLIPASE-RELATED"/>
    <property type="match status" value="1"/>
</dbReference>
<dbReference type="InterPro" id="IPR051044">
    <property type="entry name" value="MAG_DAG_Lipase"/>
</dbReference>
<dbReference type="FunFam" id="3.40.50.1820:FF:000117">
    <property type="entry name" value="Monoglyceride lipase, putative"/>
    <property type="match status" value="1"/>
</dbReference>
<evidence type="ECO:0000256" key="1">
    <source>
        <dbReference type="ARBA" id="ARBA00001613"/>
    </source>
</evidence>
<dbReference type="InterPro" id="IPR000073">
    <property type="entry name" value="AB_hydrolase_1"/>
</dbReference>
<evidence type="ECO:0000313" key="6">
    <source>
        <dbReference type="EMBL" id="AGK98863.1"/>
    </source>
</evidence>
<dbReference type="GO" id="GO:0047372">
    <property type="term" value="F:monoacylglycerol lipase activity"/>
    <property type="evidence" value="ECO:0007669"/>
    <property type="project" value="UniProtKB-EC"/>
</dbReference>
<dbReference type="HOGENOM" id="CLU_026209_7_2_9"/>
<dbReference type="SUPFAM" id="SSF53474">
    <property type="entry name" value="alpha/beta-Hydrolases"/>
    <property type="match status" value="1"/>
</dbReference>
<dbReference type="Pfam" id="PF12146">
    <property type="entry name" value="Hydrolase_4"/>
    <property type="match status" value="1"/>
</dbReference>
<dbReference type="Gene3D" id="3.40.50.1820">
    <property type="entry name" value="alpha/beta hydrolase"/>
    <property type="match status" value="1"/>
</dbReference>
<comment type="catalytic activity">
    <reaction evidence="1">
        <text>Hydrolyzes glycerol monoesters of long-chain fatty acids.</text>
        <dbReference type="EC" id="3.1.1.23"/>
    </reaction>
</comment>
<dbReference type="OrthoDB" id="9806902at2"/>
<protein>
    <recommendedName>
        <fullName evidence="4">Monoacylglycerol lipase</fullName>
        <ecNumber evidence="3">3.1.1.23</ecNumber>
    </recommendedName>
</protein>
<dbReference type="AlphaFoldDB" id="R4K8H4"/>
<gene>
    <name evidence="6" type="ORF">Clopa_4128</name>
</gene>
<organism evidence="6 7">
    <name type="scientific">Clostridium pasteurianum BC1</name>
    <dbReference type="NCBI Taxonomy" id="86416"/>
    <lineage>
        <taxon>Bacteria</taxon>
        <taxon>Bacillati</taxon>
        <taxon>Bacillota</taxon>
        <taxon>Clostridia</taxon>
        <taxon>Eubacteriales</taxon>
        <taxon>Clostridiaceae</taxon>
        <taxon>Clostridium</taxon>
    </lineage>
</organism>
<dbReference type="RefSeq" id="WP_015617138.1">
    <property type="nucleotide sequence ID" value="NC_021182.1"/>
</dbReference>
<dbReference type="PRINTS" id="PR00111">
    <property type="entry name" value="ABHYDROLASE"/>
</dbReference>
<proteinExistence type="inferred from homology"/>
<reference evidence="6 7" key="1">
    <citation type="submission" date="2012-01" db="EMBL/GenBank/DDBJ databases">
        <title>Complete sequence of chromosome of Clostridium pasteurianum BC1.</title>
        <authorList>
            <consortium name="US DOE Joint Genome Institute"/>
            <person name="Lucas S."/>
            <person name="Han J."/>
            <person name="Lapidus A."/>
            <person name="Cheng J.-F."/>
            <person name="Goodwin L."/>
            <person name="Pitluck S."/>
            <person name="Peters L."/>
            <person name="Mikhailova N."/>
            <person name="Teshima H."/>
            <person name="Detter J.C."/>
            <person name="Han C."/>
            <person name="Tapia R."/>
            <person name="Land M."/>
            <person name="Hauser L."/>
            <person name="Kyrpides N."/>
            <person name="Ivanova N."/>
            <person name="Pagani I."/>
            <person name="Dunn J."/>
            <person name="Taghavi S."/>
            <person name="Francis A."/>
            <person name="van der Lelie D."/>
            <person name="Woyke T."/>
        </authorList>
    </citation>
    <scope>NUCLEOTIDE SEQUENCE [LARGE SCALE GENOMIC DNA]</scope>
    <source>
        <strain evidence="6 7">BC1</strain>
    </source>
</reference>
<evidence type="ECO:0000313" key="7">
    <source>
        <dbReference type="Proteomes" id="UP000013523"/>
    </source>
</evidence>